<comment type="caution">
    <text evidence="3">The sequence shown here is derived from an EMBL/GenBank/DDBJ whole genome shotgun (WGS) entry which is preliminary data.</text>
</comment>
<dbReference type="AlphaFoldDB" id="A0A5J4WSL7"/>
<keyword evidence="1" id="KW-0175">Coiled coil</keyword>
<protein>
    <submittedName>
        <fullName evidence="3">Uncharacterized protein</fullName>
    </submittedName>
</protein>
<dbReference type="EMBL" id="SNRW01001260">
    <property type="protein sequence ID" value="KAA6397099.1"/>
    <property type="molecule type" value="Genomic_DNA"/>
</dbReference>
<evidence type="ECO:0000313" key="3">
    <source>
        <dbReference type="EMBL" id="KAA6397099.1"/>
    </source>
</evidence>
<evidence type="ECO:0000256" key="2">
    <source>
        <dbReference type="SAM" id="MobiDB-lite"/>
    </source>
</evidence>
<proteinExistence type="predicted"/>
<feature type="coiled-coil region" evidence="1">
    <location>
        <begin position="280"/>
        <end position="307"/>
    </location>
</feature>
<evidence type="ECO:0000313" key="4">
    <source>
        <dbReference type="Proteomes" id="UP000324800"/>
    </source>
</evidence>
<feature type="region of interest" description="Disordered" evidence="2">
    <location>
        <begin position="223"/>
        <end position="242"/>
    </location>
</feature>
<sequence>MRFKFYRSIIQRRQGFKPLDYRDRLKDITQEGISNLLSWAQKGSQLIKMDKQILLSSSLQRRSSWTDSEEEEEADQINPMALPNVSTYNVINNAIQTQVPEKKPQIVKSSTQQHLEVQMTSNIEFQGAWPVRSQAQHEQERAQERRTVKRRENRLKQSDQYWQARDPDQQALYRAIVLTNTISDYAAQIQEQNLIYYHDNTIEEQMIETEKVISALEARNKHRRDNLDKENETRTSQKESIEQTRTFKKDYIDCNPTLQVDRANTRSPRLPHPQIQHQIREVSSQEEDDLDKKILQLQEEIDMIQLRFEQEVHDTLFGELDCPSDLNNNEMDKYCQSEDSEETKDHLSIQGNKDKHMKMDKQNENENASKVKISLKQRSRMQTIRKWKNKANVMIPKSLELLDLRRREEDIREVRKQRYNGHVRRRILII</sequence>
<name>A0A5J4WSL7_9EUKA</name>
<feature type="compositionally biased region" description="Basic and acidic residues" evidence="2">
    <location>
        <begin position="225"/>
        <end position="242"/>
    </location>
</feature>
<reference evidence="3 4" key="1">
    <citation type="submission" date="2019-03" db="EMBL/GenBank/DDBJ databases">
        <title>Single cell metagenomics reveals metabolic interactions within the superorganism composed of flagellate Streblomastix strix and complex community of Bacteroidetes bacteria on its surface.</title>
        <authorList>
            <person name="Treitli S.C."/>
            <person name="Kolisko M."/>
            <person name="Husnik F."/>
            <person name="Keeling P."/>
            <person name="Hampl V."/>
        </authorList>
    </citation>
    <scope>NUCLEOTIDE SEQUENCE [LARGE SCALE GENOMIC DNA]</scope>
    <source>
        <strain evidence="3">ST1C</strain>
    </source>
</reference>
<feature type="region of interest" description="Disordered" evidence="2">
    <location>
        <begin position="131"/>
        <end position="162"/>
    </location>
</feature>
<dbReference type="Proteomes" id="UP000324800">
    <property type="component" value="Unassembled WGS sequence"/>
</dbReference>
<organism evidence="3 4">
    <name type="scientific">Streblomastix strix</name>
    <dbReference type="NCBI Taxonomy" id="222440"/>
    <lineage>
        <taxon>Eukaryota</taxon>
        <taxon>Metamonada</taxon>
        <taxon>Preaxostyla</taxon>
        <taxon>Oxymonadida</taxon>
        <taxon>Streblomastigidae</taxon>
        <taxon>Streblomastix</taxon>
    </lineage>
</organism>
<evidence type="ECO:0000256" key="1">
    <source>
        <dbReference type="SAM" id="Coils"/>
    </source>
</evidence>
<feature type="compositionally biased region" description="Basic and acidic residues" evidence="2">
    <location>
        <begin position="135"/>
        <end position="146"/>
    </location>
</feature>
<gene>
    <name evidence="3" type="ORF">EZS28_007367</name>
</gene>
<accession>A0A5J4WSL7</accession>